<evidence type="ECO:0000313" key="11">
    <source>
        <dbReference type="EMBL" id="PKU43286.1"/>
    </source>
</evidence>
<dbReference type="SMART" id="SM00261">
    <property type="entry name" value="FU"/>
    <property type="match status" value="2"/>
</dbReference>
<dbReference type="InterPro" id="IPR006212">
    <property type="entry name" value="Furin_repeat"/>
</dbReference>
<dbReference type="EMBL" id="KZ505917">
    <property type="protein sequence ID" value="PKU43286.1"/>
    <property type="molecule type" value="Genomic_DNA"/>
</dbReference>
<keyword evidence="3" id="KW-0809">Transit peptide</keyword>
<gene>
    <name evidence="11" type="ORF">llap_6400</name>
</gene>
<dbReference type="InterPro" id="IPR016095">
    <property type="entry name" value="Ribosomal_uL1_3-a/b-sand"/>
</dbReference>
<dbReference type="SUPFAM" id="SSF57184">
    <property type="entry name" value="Growth factor receptor domain"/>
    <property type="match status" value="1"/>
</dbReference>
<dbReference type="InterPro" id="IPR001007">
    <property type="entry name" value="VWF_dom"/>
</dbReference>
<comment type="similarity">
    <text evidence="2">Belongs to the universal ribosomal protein uL1 family.</text>
</comment>
<feature type="domain" description="VWFC" evidence="10">
    <location>
        <begin position="758"/>
        <end position="816"/>
    </location>
</feature>
<organism evidence="11 12">
    <name type="scientific">Limosa lapponica baueri</name>
    <dbReference type="NCBI Taxonomy" id="1758121"/>
    <lineage>
        <taxon>Eukaryota</taxon>
        <taxon>Metazoa</taxon>
        <taxon>Chordata</taxon>
        <taxon>Craniata</taxon>
        <taxon>Vertebrata</taxon>
        <taxon>Euteleostomi</taxon>
        <taxon>Archelosauria</taxon>
        <taxon>Archosauria</taxon>
        <taxon>Dinosauria</taxon>
        <taxon>Saurischia</taxon>
        <taxon>Theropoda</taxon>
        <taxon>Coelurosauria</taxon>
        <taxon>Aves</taxon>
        <taxon>Neognathae</taxon>
        <taxon>Neoaves</taxon>
        <taxon>Charadriiformes</taxon>
        <taxon>Scolopacidae</taxon>
        <taxon>Limosa</taxon>
    </lineage>
</organism>
<dbReference type="SMART" id="SM00214">
    <property type="entry name" value="VWC"/>
    <property type="match status" value="6"/>
</dbReference>
<dbReference type="GO" id="GO:0005743">
    <property type="term" value="C:mitochondrial inner membrane"/>
    <property type="evidence" value="ECO:0007669"/>
    <property type="project" value="UniProtKB-ARBA"/>
</dbReference>
<reference evidence="12" key="2">
    <citation type="submission" date="2017-12" db="EMBL/GenBank/DDBJ databases">
        <title>Genome sequence of the Bar-tailed Godwit (Limosa lapponica baueri).</title>
        <authorList>
            <person name="Lima N.C.B."/>
            <person name="Parody-Merino A.M."/>
            <person name="Battley P.F."/>
            <person name="Fidler A.E."/>
            <person name="Prosdocimi F."/>
        </authorList>
    </citation>
    <scope>NUCLEOTIDE SEQUENCE [LARGE SCALE GENOMIC DNA]</scope>
</reference>
<sequence>MAAPAGRCLWRGDVCLSLAALAPRRGWVFPGLDQRLAAAPAVVSAAPPARSYAAAAKTAKKGSRKTKQEETKKKQVTRRWPLMSKPVDDVYLTWYYERPSYDVEEAVGMLKKFQELDFTYPKQYVYINVFLDMALQKKKKVDPFASSVLLPYRFTDEVNKVLVFTENEQEAEIARENGAAVVGGVELIKWILEDEIQVDFYVAVPAIMPKLIPLRNKLRQKYPSTKRNSLGHDIPKMLQLFREGLEYMVQDERVIKTRIARLDMPTEQIVANLKAVINDICTFKPSTYGPFVQKLVIRSSTSEGLLLNLDGLLPQVKHAEDEEKHAEDEEKHAEDEEKHAEDEEKHVQESILEGYTEDYCSATLSLLMQSGAPGKFQKIEGKALHSYHGMGKFPKLCKSRILSSSDFNSFFGTALILIESFSMYLKLTYNSELDHMCTCIYQGLLFENNTSWKPDSCQDCHCHSNIVTCEPIVCKHPQCDFQKGEVLQIAPNKCCPECASRAEGFCQYEGQVHSHGTQWASSGCIRCSCAHGKVNCSPTTCPALTCGRGELQYTAQGSCCPRCVGLGEPCIFDGRLFQDGEDWRLGRCSKCICRDGVTQCFIASCQPLLCSQDEVMVMPPGKCCPECVPKPCSVSGRVYQHGEQWKKNACTACACHRGEVRCLRETCDSINCEKGENKVQRPGKCCEECVSSKGSCLYEGTVRYHSEVWNSTRCDFCVCDEGQVTCQEAECARVECAKGEELIHLNGKCCPECISSNSYCVYKEHTKANGEKWEDGPCGECECRDAEVTCFQRSCPPCPTGSLAVGAQGDCCPHCQPVECHPDCLTCSQSLDHCNACRDPRRQLQNGRCVEICELGFYQDGGTCLACNETCSACTNGFECSSCQPSLLMKNGQCVTSCGKGYFQDQLLCTGNSKQKRLQYFVVAKEQTKAVPSY</sequence>
<feature type="domain" description="VWFC" evidence="10">
    <location>
        <begin position="694"/>
        <end position="754"/>
    </location>
</feature>
<evidence type="ECO:0000259" key="10">
    <source>
        <dbReference type="PROSITE" id="PS50184"/>
    </source>
</evidence>
<dbReference type="Gene3D" id="3.40.50.790">
    <property type="match status" value="1"/>
</dbReference>
<evidence type="ECO:0000256" key="6">
    <source>
        <dbReference type="ARBA" id="ARBA00023274"/>
    </source>
</evidence>
<dbReference type="Gene3D" id="3.30.190.20">
    <property type="match status" value="1"/>
</dbReference>
<evidence type="ECO:0000256" key="4">
    <source>
        <dbReference type="ARBA" id="ARBA00022980"/>
    </source>
</evidence>
<evidence type="ECO:0000313" key="12">
    <source>
        <dbReference type="Proteomes" id="UP000233556"/>
    </source>
</evidence>
<keyword evidence="5" id="KW-0496">Mitochondrion</keyword>
<feature type="region of interest" description="Disordered" evidence="9">
    <location>
        <begin position="319"/>
        <end position="344"/>
    </location>
</feature>
<keyword evidence="6" id="KW-0687">Ribonucleoprotein</keyword>
<evidence type="ECO:0000256" key="8">
    <source>
        <dbReference type="ARBA" id="ARBA00077483"/>
    </source>
</evidence>
<keyword evidence="12" id="KW-1185">Reference proteome</keyword>
<dbReference type="SUPFAM" id="SSF56808">
    <property type="entry name" value="Ribosomal protein L1"/>
    <property type="match status" value="1"/>
</dbReference>
<evidence type="ECO:0000256" key="1">
    <source>
        <dbReference type="ARBA" id="ARBA00004173"/>
    </source>
</evidence>
<feature type="domain" description="VWFC" evidence="10">
    <location>
        <begin position="630"/>
        <end position="690"/>
    </location>
</feature>
<evidence type="ECO:0000256" key="9">
    <source>
        <dbReference type="SAM" id="MobiDB-lite"/>
    </source>
</evidence>
<dbReference type="AlphaFoldDB" id="A0A2I0UB40"/>
<comment type="subcellular location">
    <subcellularLocation>
        <location evidence="1">Mitochondrion</location>
    </subcellularLocation>
</comment>
<dbReference type="CDD" id="cd00064">
    <property type="entry name" value="FU"/>
    <property type="match status" value="1"/>
</dbReference>
<dbReference type="PANTHER" id="PTHR36427">
    <property type="entry name" value="54S RIBOSOMAL PROTEIN L1, MITOCHONDRIAL"/>
    <property type="match status" value="1"/>
</dbReference>
<dbReference type="PROSITE" id="PS50184">
    <property type="entry name" value="VWFC_2"/>
    <property type="match status" value="6"/>
</dbReference>
<dbReference type="PANTHER" id="PTHR36427:SF3">
    <property type="entry name" value="LARGE RIBOSOMAL SUBUNIT PROTEIN UL1M"/>
    <property type="match status" value="1"/>
</dbReference>
<dbReference type="Gene3D" id="2.10.220.10">
    <property type="entry name" value="Hormone Receptor, Insulin-like Growth Factor Receptor 1, Chain A, domain 2"/>
    <property type="match status" value="1"/>
</dbReference>
<evidence type="ECO:0000256" key="3">
    <source>
        <dbReference type="ARBA" id="ARBA00022946"/>
    </source>
</evidence>
<dbReference type="Pfam" id="PF00093">
    <property type="entry name" value="VWC"/>
    <property type="match status" value="6"/>
</dbReference>
<reference evidence="12" key="1">
    <citation type="submission" date="2017-11" db="EMBL/GenBank/DDBJ databases">
        <authorList>
            <person name="Lima N.C."/>
            <person name="Parody-Merino A.M."/>
            <person name="Battley P.F."/>
            <person name="Fidler A.E."/>
            <person name="Prosdocimi F."/>
        </authorList>
    </citation>
    <scope>NUCLEOTIDE SEQUENCE [LARGE SCALE GENOMIC DNA]</scope>
</reference>
<dbReference type="Gene3D" id="6.20.200.20">
    <property type="match status" value="5"/>
</dbReference>
<evidence type="ECO:0000256" key="2">
    <source>
        <dbReference type="ARBA" id="ARBA00010531"/>
    </source>
</evidence>
<feature type="region of interest" description="Disordered" evidence="9">
    <location>
        <begin position="56"/>
        <end position="76"/>
    </location>
</feature>
<proteinExistence type="inferred from homology"/>
<dbReference type="InterPro" id="IPR028364">
    <property type="entry name" value="Ribosomal_uL1/biogenesis"/>
</dbReference>
<dbReference type="GO" id="GO:1990904">
    <property type="term" value="C:ribonucleoprotein complex"/>
    <property type="evidence" value="ECO:0007669"/>
    <property type="project" value="UniProtKB-KW"/>
</dbReference>
<dbReference type="InterPro" id="IPR009030">
    <property type="entry name" value="Growth_fac_rcpt_cys_sf"/>
</dbReference>
<dbReference type="OrthoDB" id="1747252at2759"/>
<evidence type="ECO:0000256" key="7">
    <source>
        <dbReference type="ARBA" id="ARBA00035212"/>
    </source>
</evidence>
<dbReference type="FunFam" id="3.40.50.790:FF:000003">
    <property type="entry name" value="39S ribosomal protein L1, mitochondrial"/>
    <property type="match status" value="1"/>
</dbReference>
<dbReference type="SMART" id="SM00215">
    <property type="entry name" value="VWC_out"/>
    <property type="match status" value="5"/>
</dbReference>
<feature type="domain" description="VWFC" evidence="10">
    <location>
        <begin position="504"/>
        <end position="564"/>
    </location>
</feature>
<feature type="domain" description="VWFC" evidence="10">
    <location>
        <begin position="437"/>
        <end position="499"/>
    </location>
</feature>
<keyword evidence="4" id="KW-0689">Ribosomal protein</keyword>
<dbReference type="Proteomes" id="UP000233556">
    <property type="component" value="Unassembled WGS sequence"/>
</dbReference>
<name>A0A2I0UB40_LIMLA</name>
<feature type="domain" description="VWFC" evidence="10">
    <location>
        <begin position="568"/>
        <end position="628"/>
    </location>
</feature>
<dbReference type="PROSITE" id="PS01208">
    <property type="entry name" value="VWFC_1"/>
    <property type="match status" value="5"/>
</dbReference>
<evidence type="ECO:0000256" key="5">
    <source>
        <dbReference type="ARBA" id="ARBA00023128"/>
    </source>
</evidence>
<accession>A0A2I0UB40</accession>
<dbReference type="GO" id="GO:0005840">
    <property type="term" value="C:ribosome"/>
    <property type="evidence" value="ECO:0007669"/>
    <property type="project" value="UniProtKB-KW"/>
</dbReference>
<dbReference type="Gene3D" id="2.10.70.10">
    <property type="entry name" value="Complement Module, domain 1"/>
    <property type="match status" value="1"/>
</dbReference>
<protein>
    <recommendedName>
        <fullName evidence="7">Large ribosomal subunit protein uL1m</fullName>
    </recommendedName>
    <alternativeName>
        <fullName evidence="8">39S ribosomal protein L1, mitochondrial</fullName>
    </alternativeName>
</protein>
<dbReference type="SUPFAM" id="SSF57603">
    <property type="entry name" value="FnI-like domain"/>
    <property type="match status" value="5"/>
</dbReference>
<dbReference type="Pfam" id="PF00687">
    <property type="entry name" value="Ribosomal_L1"/>
    <property type="match status" value="1"/>
</dbReference>
<dbReference type="InterPro" id="IPR023674">
    <property type="entry name" value="Ribosomal_uL1-like"/>
</dbReference>